<dbReference type="GO" id="GO:0043565">
    <property type="term" value="F:sequence-specific DNA binding"/>
    <property type="evidence" value="ECO:0007669"/>
    <property type="project" value="InterPro"/>
</dbReference>
<dbReference type="InterPro" id="IPR036388">
    <property type="entry name" value="WH-like_DNA-bd_sf"/>
</dbReference>
<accession>A0A0D8BWL7</accession>
<keyword evidence="1" id="KW-0805">Transcription regulation</keyword>
<dbReference type="InterPro" id="IPR019888">
    <property type="entry name" value="Tscrpt_reg_AsnC-like"/>
</dbReference>
<dbReference type="PANTHER" id="PTHR30154">
    <property type="entry name" value="LEUCINE-RESPONSIVE REGULATORY PROTEIN"/>
    <property type="match status" value="1"/>
</dbReference>
<dbReference type="PATRIC" id="fig|1462.6.peg.1693"/>
<dbReference type="AlphaFoldDB" id="A0A0D8BWL7"/>
<protein>
    <submittedName>
        <fullName evidence="5">Bacterial regulatory, arsR family protein</fullName>
    </submittedName>
</protein>
<dbReference type="Proteomes" id="UP000032522">
    <property type="component" value="Unassembled WGS sequence"/>
</dbReference>
<dbReference type="SMART" id="SM00344">
    <property type="entry name" value="HTH_ASNC"/>
    <property type="match status" value="1"/>
</dbReference>
<dbReference type="PROSITE" id="PS50956">
    <property type="entry name" value="HTH_ASNC_2"/>
    <property type="match status" value="1"/>
</dbReference>
<reference evidence="5 6" key="1">
    <citation type="submission" date="2015-01" db="EMBL/GenBank/DDBJ databases">
        <authorList>
            <person name="Filippidou S."/>
            <person name="Jeanneret N."/>
            <person name="Russel-Delif L."/>
            <person name="Junier T."/>
            <person name="Wunderlin T."/>
            <person name="Molina V."/>
            <person name="Johnson S.L."/>
            <person name="Davenport K.W."/>
            <person name="Chain P.S."/>
            <person name="Dorador C."/>
            <person name="Junier P."/>
        </authorList>
    </citation>
    <scope>NUCLEOTIDE SEQUENCE [LARGE SCALE GENOMIC DNA]</scope>
    <source>
        <strain evidence="5 6">Et7/4</strain>
    </source>
</reference>
<evidence type="ECO:0000313" key="5">
    <source>
        <dbReference type="EMBL" id="KJE27752.1"/>
    </source>
</evidence>
<evidence type="ECO:0000313" key="6">
    <source>
        <dbReference type="Proteomes" id="UP000032522"/>
    </source>
</evidence>
<dbReference type="InterPro" id="IPR011008">
    <property type="entry name" value="Dimeric_a/b-barrel"/>
</dbReference>
<evidence type="ECO:0000256" key="1">
    <source>
        <dbReference type="ARBA" id="ARBA00023015"/>
    </source>
</evidence>
<evidence type="ECO:0000256" key="2">
    <source>
        <dbReference type="ARBA" id="ARBA00023125"/>
    </source>
</evidence>
<sequence>MKYEIDDLDRQIIKLLSRDGRMSFTEISNHLNVTEKTVRMRYKNLIDHGILEVVGVVNPIALGIRAGAIIRLKTEANKLMDVIEQLKKIKEVRYITLTSGSYQLLIQIAVPSQDEITEVVKMLNGVHGILEMDTIVQLEVYKNTFDYI</sequence>
<evidence type="ECO:0000259" key="4">
    <source>
        <dbReference type="PROSITE" id="PS50956"/>
    </source>
</evidence>
<gene>
    <name evidence="5" type="ORF">LG52_1492</name>
</gene>
<keyword evidence="3" id="KW-0804">Transcription</keyword>
<dbReference type="PANTHER" id="PTHR30154:SF34">
    <property type="entry name" value="TRANSCRIPTIONAL REGULATOR AZLB"/>
    <property type="match status" value="1"/>
</dbReference>
<dbReference type="GO" id="GO:0043200">
    <property type="term" value="P:response to amino acid"/>
    <property type="evidence" value="ECO:0007669"/>
    <property type="project" value="TreeGrafter"/>
</dbReference>
<dbReference type="GO" id="GO:0005829">
    <property type="term" value="C:cytosol"/>
    <property type="evidence" value="ECO:0007669"/>
    <property type="project" value="TreeGrafter"/>
</dbReference>
<evidence type="ECO:0000256" key="3">
    <source>
        <dbReference type="ARBA" id="ARBA00023163"/>
    </source>
</evidence>
<dbReference type="Gene3D" id="3.30.70.920">
    <property type="match status" value="1"/>
</dbReference>
<dbReference type="Pfam" id="PF13404">
    <property type="entry name" value="HTH_AsnC-type"/>
    <property type="match status" value="1"/>
</dbReference>
<dbReference type="Gene3D" id="1.10.10.10">
    <property type="entry name" value="Winged helix-like DNA-binding domain superfamily/Winged helix DNA-binding domain"/>
    <property type="match status" value="1"/>
</dbReference>
<dbReference type="EMBL" id="JYBP01000003">
    <property type="protein sequence ID" value="KJE27752.1"/>
    <property type="molecule type" value="Genomic_DNA"/>
</dbReference>
<dbReference type="InterPro" id="IPR019887">
    <property type="entry name" value="Tscrpt_reg_AsnC/Lrp_C"/>
</dbReference>
<organism evidence="5 6">
    <name type="scientific">Geobacillus kaustophilus</name>
    <dbReference type="NCBI Taxonomy" id="1462"/>
    <lineage>
        <taxon>Bacteria</taxon>
        <taxon>Bacillati</taxon>
        <taxon>Bacillota</taxon>
        <taxon>Bacilli</taxon>
        <taxon>Bacillales</taxon>
        <taxon>Anoxybacillaceae</taxon>
        <taxon>Geobacillus</taxon>
        <taxon>Geobacillus thermoleovorans group</taxon>
    </lineage>
</organism>
<keyword evidence="2" id="KW-0238">DNA-binding</keyword>
<proteinExistence type="predicted"/>
<dbReference type="Pfam" id="PF01037">
    <property type="entry name" value="AsnC_trans_reg"/>
    <property type="match status" value="1"/>
</dbReference>
<name>A0A0D8BWL7_GEOKU</name>
<dbReference type="InterPro" id="IPR036390">
    <property type="entry name" value="WH_DNA-bd_sf"/>
</dbReference>
<dbReference type="SUPFAM" id="SSF54909">
    <property type="entry name" value="Dimeric alpha+beta barrel"/>
    <property type="match status" value="1"/>
</dbReference>
<dbReference type="InterPro" id="IPR000485">
    <property type="entry name" value="AsnC-type_HTH_dom"/>
</dbReference>
<dbReference type="RefSeq" id="WP_023633850.1">
    <property type="nucleotide sequence ID" value="NZ_CP133077.1"/>
</dbReference>
<dbReference type="OrthoDB" id="529868at2"/>
<dbReference type="PRINTS" id="PR00033">
    <property type="entry name" value="HTHASNC"/>
</dbReference>
<dbReference type="InterPro" id="IPR011991">
    <property type="entry name" value="ArsR-like_HTH"/>
</dbReference>
<feature type="domain" description="HTH asnC-type" evidence="4">
    <location>
        <begin position="5"/>
        <end position="65"/>
    </location>
</feature>
<comment type="caution">
    <text evidence="5">The sequence shown here is derived from an EMBL/GenBank/DDBJ whole genome shotgun (WGS) entry which is preliminary data.</text>
</comment>
<dbReference type="CDD" id="cd00090">
    <property type="entry name" value="HTH_ARSR"/>
    <property type="match status" value="1"/>
</dbReference>
<dbReference type="SUPFAM" id="SSF46785">
    <property type="entry name" value="Winged helix' DNA-binding domain"/>
    <property type="match status" value="1"/>
</dbReference>